<keyword evidence="2" id="KW-0456">Lyase</keyword>
<comment type="similarity">
    <text evidence="1">Belongs to the D-glutamate cyclase family.</text>
</comment>
<name>A0A6A6Y0S3_9PEZI</name>
<dbReference type="GeneID" id="54467274"/>
<dbReference type="GO" id="GO:0006536">
    <property type="term" value="P:glutamate metabolic process"/>
    <property type="evidence" value="ECO:0007669"/>
    <property type="project" value="TreeGrafter"/>
</dbReference>
<keyword evidence="4" id="KW-1185">Reference proteome</keyword>
<reference evidence="3 5" key="1">
    <citation type="journal article" date="2020" name="Stud. Mycol.">
        <title>101 Dothideomycetes genomes: a test case for predicting lifestyles and emergence of pathogens.</title>
        <authorList>
            <person name="Haridas S."/>
            <person name="Albert R."/>
            <person name="Binder M."/>
            <person name="Bloem J."/>
            <person name="Labutti K."/>
            <person name="Salamov A."/>
            <person name="Andreopoulos B."/>
            <person name="Baker S."/>
            <person name="Barry K."/>
            <person name="Bills G."/>
            <person name="Bluhm B."/>
            <person name="Cannon C."/>
            <person name="Castanera R."/>
            <person name="Culley D."/>
            <person name="Daum C."/>
            <person name="Ezra D."/>
            <person name="Gonzalez J."/>
            <person name="Henrissat B."/>
            <person name="Kuo A."/>
            <person name="Liang C."/>
            <person name="Lipzen A."/>
            <person name="Lutzoni F."/>
            <person name="Magnuson J."/>
            <person name="Mondo S."/>
            <person name="Nolan M."/>
            <person name="Ohm R."/>
            <person name="Pangilinan J."/>
            <person name="Park H.-J."/>
            <person name="Ramirez L."/>
            <person name="Alfaro M."/>
            <person name="Sun H."/>
            <person name="Tritt A."/>
            <person name="Yoshinaga Y."/>
            <person name="Zwiers L.-H."/>
            <person name="Turgeon B."/>
            <person name="Goodwin S."/>
            <person name="Spatafora J."/>
            <person name="Crous P."/>
            <person name="Grigoriev I."/>
        </authorList>
    </citation>
    <scope>NUCLEOTIDE SEQUENCE</scope>
    <source>
        <strain evidence="3 5">CBS 304.34</strain>
    </source>
</reference>
<dbReference type="InterPro" id="IPR009906">
    <property type="entry name" value="D-Glu_cyclase"/>
</dbReference>
<organism evidence="3">
    <name type="scientific">Mytilinidion resinicola</name>
    <dbReference type="NCBI Taxonomy" id="574789"/>
    <lineage>
        <taxon>Eukaryota</taxon>
        <taxon>Fungi</taxon>
        <taxon>Dikarya</taxon>
        <taxon>Ascomycota</taxon>
        <taxon>Pezizomycotina</taxon>
        <taxon>Dothideomycetes</taxon>
        <taxon>Pleosporomycetidae</taxon>
        <taxon>Mytilinidiales</taxon>
        <taxon>Mytilinidiaceae</taxon>
        <taxon>Mytilinidion</taxon>
    </lineage>
</organism>
<dbReference type="Gene3D" id="3.30.2040.10">
    <property type="entry name" value="PSTPO5379-like domain"/>
    <property type="match status" value="1"/>
</dbReference>
<reference evidence="5" key="2">
    <citation type="submission" date="2020-04" db="EMBL/GenBank/DDBJ databases">
        <authorList>
            <consortium name="NCBI Genome Project"/>
        </authorList>
    </citation>
    <scope>NUCLEOTIDE SEQUENCE</scope>
    <source>
        <strain evidence="5">CBS 304.34</strain>
    </source>
</reference>
<dbReference type="PANTHER" id="PTHR32022:SF10">
    <property type="entry name" value="D-GLUTAMATE CYCLASE, MITOCHONDRIAL"/>
    <property type="match status" value="1"/>
</dbReference>
<dbReference type="GO" id="GO:0047820">
    <property type="term" value="F:D-glutamate cyclase activity"/>
    <property type="evidence" value="ECO:0007669"/>
    <property type="project" value="TreeGrafter"/>
</dbReference>
<reference evidence="5" key="3">
    <citation type="submission" date="2025-04" db="UniProtKB">
        <authorList>
            <consortium name="RefSeq"/>
        </authorList>
    </citation>
    <scope>IDENTIFICATION</scope>
    <source>
        <strain evidence="5">CBS 304.34</strain>
    </source>
</reference>
<evidence type="ECO:0000256" key="1">
    <source>
        <dbReference type="ARBA" id="ARBA00007896"/>
    </source>
</evidence>
<dbReference type="FunFam" id="3.30.2040.10:FF:000001">
    <property type="entry name" value="D-glutamate cyclase, mitochondrial"/>
    <property type="match status" value="1"/>
</dbReference>
<proteinExistence type="inferred from homology"/>
<gene>
    <name evidence="3 5" type="ORF">BDZ99DRAFT_528515</name>
</gene>
<dbReference type="Gene3D" id="3.40.1640.10">
    <property type="entry name" value="PSTPO5379-like"/>
    <property type="match status" value="1"/>
</dbReference>
<dbReference type="Pfam" id="PF07286">
    <property type="entry name" value="D-Glu_cyclase"/>
    <property type="match status" value="1"/>
</dbReference>
<accession>A0A6A6Y0S3</accession>
<dbReference type="OrthoDB" id="10262538at2759"/>
<dbReference type="PANTHER" id="PTHR32022">
    <property type="entry name" value="D-GLUTAMATE CYCLASE, MITOCHONDRIAL"/>
    <property type="match status" value="1"/>
</dbReference>
<dbReference type="Proteomes" id="UP000504636">
    <property type="component" value="Unplaced"/>
</dbReference>
<dbReference type="EMBL" id="MU003731">
    <property type="protein sequence ID" value="KAF2801407.1"/>
    <property type="molecule type" value="Genomic_DNA"/>
</dbReference>
<evidence type="ECO:0000313" key="4">
    <source>
        <dbReference type="Proteomes" id="UP000504636"/>
    </source>
</evidence>
<evidence type="ECO:0000256" key="2">
    <source>
        <dbReference type="ARBA" id="ARBA00023239"/>
    </source>
</evidence>
<dbReference type="AlphaFoldDB" id="A0A6A6Y0S3"/>
<evidence type="ECO:0000313" key="3">
    <source>
        <dbReference type="EMBL" id="KAF2801407.1"/>
    </source>
</evidence>
<dbReference type="SUPFAM" id="SSF160920">
    <property type="entry name" value="PSTPO5379-like"/>
    <property type="match status" value="1"/>
</dbReference>
<evidence type="ECO:0000313" key="5">
    <source>
        <dbReference type="RefSeq" id="XP_033568371.1"/>
    </source>
</evidence>
<protein>
    <submittedName>
        <fullName evidence="3 5">DUF1445-domain-containing protein</fullName>
    </submittedName>
</protein>
<dbReference type="InterPro" id="IPR038021">
    <property type="entry name" value="Putative_hydro-lyase"/>
</dbReference>
<sequence>MAIFSDARAEDTRPIKSTTGADISLAARTNALTSPTSGLAPTFLQANLVILPSRYASDFRLLCARNPVPCPLIAESISIGCWSSVTSFIPGLEGAAILSDCDIRRDVSKYIVYKNSKIMKQGCLDILDEWTDDYVALLIGCSFSFESALIVAGLPPRHTALNRNVPIYRTNIPLCPAGVFTGSTYVVSMRSYKASEVEKVREITRPYTATHGEPIAWGWGAVKRLGIEDIDAPTWGEPPLTQDGRPLGEVEGKDHDVPVFWGCGVTPMEAVARSGLEGVVMTHDPGHMLLLDCRDSDIVPAACVA</sequence>
<dbReference type="RefSeq" id="XP_033568371.1">
    <property type="nucleotide sequence ID" value="XM_033726381.1"/>
</dbReference>